<accession>A0A8S1VP73</accession>
<dbReference type="OMA" id="FRSTHYN"/>
<feature type="transmembrane region" description="Helical" evidence="5">
    <location>
        <begin position="271"/>
        <end position="291"/>
    </location>
</feature>
<feature type="domain" description="Wntless-like transmembrane" evidence="6">
    <location>
        <begin position="201"/>
        <end position="473"/>
    </location>
</feature>
<dbReference type="InterPro" id="IPR040416">
    <property type="entry name" value="TMEM181"/>
</dbReference>
<comment type="caution">
    <text evidence="7">The sequence shown here is derived from an EMBL/GenBank/DDBJ whole genome shotgun (WGS) entry which is preliminary data.</text>
</comment>
<dbReference type="Pfam" id="PF06664">
    <property type="entry name" value="WLS-like_TM"/>
    <property type="match status" value="1"/>
</dbReference>
<keyword evidence="2 5" id="KW-0812">Transmembrane</keyword>
<dbReference type="PANTHER" id="PTHR31918">
    <property type="entry name" value="TRANSMEMBRANE PROTEIN 181"/>
    <property type="match status" value="1"/>
</dbReference>
<evidence type="ECO:0000259" key="6">
    <source>
        <dbReference type="Pfam" id="PF06664"/>
    </source>
</evidence>
<proteinExistence type="predicted"/>
<sequence>MILFDQYIPLQVDAQSRTQTSIKLSFWLIFYLTLQVITIRYNKYQQYGFYQQNCNDTLIENQTIQSCDSLGFFSPENNYVFIEVAFSIQDQDLFKLNKTKLSPELIIYNIKIHLILYGNASLLNNVSIKDSSQYEQLILDEKLNLKIQCTLMPTQYNCVGEIKEINLNNQQLILSQITLQKPPQYQSIQIQYVSATVENTKYFKLVFIHQVIFILITSYSLFKFLYHFKEYSRIKWPQILRWVPYLLILMIFYNLPIQIFRSTHYNLVQGYTSIIQLVVYISLFYFWLLIFEFQQLQNVKDEEIAAYKKKFKINHLIKFCIVVFYTVPQAGLNLYISYKKYTRIQFDVTNEIPYYNYYRLLIMLTLSIYTINYLYLLYKQFNYTQPNTNVEQDVSVEKSYEIFDEQEQQKIGKSYLKNYKLLHILSTICFASLLYNQYLNFFQPKTITTLNSLNEQSAINIYICLILSLYVPAKLSNHFLPSEQIQDNRIEQTDQNEAI</sequence>
<dbReference type="GO" id="GO:0015643">
    <property type="term" value="F:toxic substance binding"/>
    <property type="evidence" value="ECO:0007669"/>
    <property type="project" value="InterPro"/>
</dbReference>
<dbReference type="InterPro" id="IPR047843">
    <property type="entry name" value="WLS-like_TM"/>
</dbReference>
<feature type="transmembrane region" description="Helical" evidence="5">
    <location>
        <begin position="459"/>
        <end position="480"/>
    </location>
</feature>
<keyword evidence="8" id="KW-1185">Reference proteome</keyword>
<keyword evidence="4 5" id="KW-0472">Membrane</keyword>
<feature type="transmembrane region" description="Helical" evidence="5">
    <location>
        <begin position="242"/>
        <end position="259"/>
    </location>
</feature>
<dbReference type="Proteomes" id="UP000683925">
    <property type="component" value="Unassembled WGS sequence"/>
</dbReference>
<evidence type="ECO:0000256" key="4">
    <source>
        <dbReference type="ARBA" id="ARBA00023136"/>
    </source>
</evidence>
<name>A0A8S1VP73_PAROT</name>
<dbReference type="EMBL" id="CAJJDP010000070">
    <property type="protein sequence ID" value="CAD8178441.1"/>
    <property type="molecule type" value="Genomic_DNA"/>
</dbReference>
<evidence type="ECO:0000313" key="8">
    <source>
        <dbReference type="Proteomes" id="UP000683925"/>
    </source>
</evidence>
<feature type="transmembrane region" description="Helical" evidence="5">
    <location>
        <begin position="421"/>
        <end position="439"/>
    </location>
</feature>
<evidence type="ECO:0000256" key="5">
    <source>
        <dbReference type="SAM" id="Phobius"/>
    </source>
</evidence>
<evidence type="ECO:0000256" key="3">
    <source>
        <dbReference type="ARBA" id="ARBA00022989"/>
    </source>
</evidence>
<protein>
    <recommendedName>
        <fullName evidence="6">Wntless-like transmembrane domain-containing protein</fullName>
    </recommendedName>
</protein>
<gene>
    <name evidence="7" type="ORF">POCTA_138.1.T0710060</name>
</gene>
<dbReference type="AlphaFoldDB" id="A0A8S1VP73"/>
<keyword evidence="3 5" id="KW-1133">Transmembrane helix</keyword>
<dbReference type="PANTHER" id="PTHR31918:SF1">
    <property type="entry name" value="TRANSMEMBRANE PROTEIN 181"/>
    <property type="match status" value="1"/>
</dbReference>
<dbReference type="GO" id="GO:0016020">
    <property type="term" value="C:membrane"/>
    <property type="evidence" value="ECO:0007669"/>
    <property type="project" value="UniProtKB-SubCell"/>
</dbReference>
<organism evidence="7 8">
    <name type="scientific">Paramecium octaurelia</name>
    <dbReference type="NCBI Taxonomy" id="43137"/>
    <lineage>
        <taxon>Eukaryota</taxon>
        <taxon>Sar</taxon>
        <taxon>Alveolata</taxon>
        <taxon>Ciliophora</taxon>
        <taxon>Intramacronucleata</taxon>
        <taxon>Oligohymenophorea</taxon>
        <taxon>Peniculida</taxon>
        <taxon>Parameciidae</taxon>
        <taxon>Paramecium</taxon>
    </lineage>
</organism>
<feature type="transmembrane region" description="Helical" evidence="5">
    <location>
        <begin position="202"/>
        <end position="222"/>
    </location>
</feature>
<evidence type="ECO:0000313" key="7">
    <source>
        <dbReference type="EMBL" id="CAD8178441.1"/>
    </source>
</evidence>
<reference evidence="7" key="1">
    <citation type="submission" date="2021-01" db="EMBL/GenBank/DDBJ databases">
        <authorList>
            <consortium name="Genoscope - CEA"/>
            <person name="William W."/>
        </authorList>
    </citation>
    <scope>NUCLEOTIDE SEQUENCE</scope>
</reference>
<evidence type="ECO:0000256" key="2">
    <source>
        <dbReference type="ARBA" id="ARBA00022692"/>
    </source>
</evidence>
<feature type="transmembrane region" description="Helical" evidence="5">
    <location>
        <begin position="356"/>
        <end position="378"/>
    </location>
</feature>
<comment type="subcellular location">
    <subcellularLocation>
        <location evidence="1">Membrane</location>
        <topology evidence="1">Multi-pass membrane protein</topology>
    </subcellularLocation>
</comment>
<evidence type="ECO:0000256" key="1">
    <source>
        <dbReference type="ARBA" id="ARBA00004141"/>
    </source>
</evidence>
<dbReference type="OrthoDB" id="301024at2759"/>
<feature type="transmembrane region" description="Helical" evidence="5">
    <location>
        <begin position="316"/>
        <end position="336"/>
    </location>
</feature>